<comment type="caution">
    <text evidence="1">The sequence shown here is derived from an EMBL/GenBank/DDBJ whole genome shotgun (WGS) entry which is preliminary data.</text>
</comment>
<sequence>MRENTTGGSLPHCFGWALDSQTVAGSRAHRLLHATGAAWNTNAWSVDRSTLSTIELLNYSGTKKKKKTPSSGLVLLYLWFCVVVTCWKCQAPLETTKGALDSSSKEEQPAAELLVAIVFNHSTGKKR</sequence>
<protein>
    <submittedName>
        <fullName evidence="1">Uncharacterized protein</fullName>
    </submittedName>
</protein>
<dbReference type="AlphaFoldDB" id="A0A8J2WE24"/>
<accession>A0A8J2WE24</accession>
<evidence type="ECO:0000313" key="2">
    <source>
        <dbReference type="Proteomes" id="UP000789390"/>
    </source>
</evidence>
<reference evidence="1" key="1">
    <citation type="submission" date="2021-11" db="EMBL/GenBank/DDBJ databases">
        <authorList>
            <person name="Schell T."/>
        </authorList>
    </citation>
    <scope>NUCLEOTIDE SEQUENCE</scope>
    <source>
        <strain evidence="1">M5</strain>
    </source>
</reference>
<organism evidence="1 2">
    <name type="scientific">Daphnia galeata</name>
    <dbReference type="NCBI Taxonomy" id="27404"/>
    <lineage>
        <taxon>Eukaryota</taxon>
        <taxon>Metazoa</taxon>
        <taxon>Ecdysozoa</taxon>
        <taxon>Arthropoda</taxon>
        <taxon>Crustacea</taxon>
        <taxon>Branchiopoda</taxon>
        <taxon>Diplostraca</taxon>
        <taxon>Cladocera</taxon>
        <taxon>Anomopoda</taxon>
        <taxon>Daphniidae</taxon>
        <taxon>Daphnia</taxon>
    </lineage>
</organism>
<keyword evidence="2" id="KW-1185">Reference proteome</keyword>
<dbReference type="EMBL" id="CAKKLH010000112">
    <property type="protein sequence ID" value="CAH0103651.1"/>
    <property type="molecule type" value="Genomic_DNA"/>
</dbReference>
<gene>
    <name evidence="1" type="ORF">DGAL_LOCUS6233</name>
</gene>
<evidence type="ECO:0000313" key="1">
    <source>
        <dbReference type="EMBL" id="CAH0103651.1"/>
    </source>
</evidence>
<name>A0A8J2WE24_9CRUS</name>
<proteinExistence type="predicted"/>
<dbReference type="Proteomes" id="UP000789390">
    <property type="component" value="Unassembled WGS sequence"/>
</dbReference>